<organism evidence="1">
    <name type="scientific">Davidia involucrata</name>
    <name type="common">Dove tree</name>
    <dbReference type="NCBI Taxonomy" id="16924"/>
    <lineage>
        <taxon>Eukaryota</taxon>
        <taxon>Viridiplantae</taxon>
        <taxon>Streptophyta</taxon>
        <taxon>Embryophyta</taxon>
        <taxon>Tracheophyta</taxon>
        <taxon>Spermatophyta</taxon>
        <taxon>Magnoliopsida</taxon>
        <taxon>eudicotyledons</taxon>
        <taxon>Gunneridae</taxon>
        <taxon>Pentapetalae</taxon>
        <taxon>asterids</taxon>
        <taxon>Cornales</taxon>
        <taxon>Nyssaceae</taxon>
        <taxon>Davidia</taxon>
    </lineage>
</organism>
<sequence length="196" mass="22319">MIFPLKVLLHRRQMFNLFLANRGHLLQILKIQFKNPQFLFLISHLHSTSKTLVPNPKLGFFLDEVEEVQSSKPLEQRAQFTVENVNPSNRSGLVDSSAIQISHPWPEWVELMENLLKNGYFEAIGNPFGNGEMGLKDSNQIRTACLNFARDKFDLIRYFSRKDIQVVAGSGCPSIDRKVVNSGKRLRAHVGIDEGN</sequence>
<protein>
    <submittedName>
        <fullName evidence="1">Uncharacterized protein</fullName>
    </submittedName>
</protein>
<gene>
    <name evidence="1" type="ORF">Din_036535</name>
</gene>
<name>A0A5B7BEZ7_DAVIN</name>
<accession>A0A5B7BEZ7</accession>
<proteinExistence type="predicted"/>
<reference evidence="1" key="1">
    <citation type="submission" date="2019-08" db="EMBL/GenBank/DDBJ databases">
        <title>Reference gene set and small RNA set construction with multiple tissues from Davidia involucrata Baill.</title>
        <authorList>
            <person name="Yang H."/>
            <person name="Zhou C."/>
            <person name="Li G."/>
            <person name="Wang J."/>
            <person name="Gao P."/>
            <person name="Wang M."/>
            <person name="Wang R."/>
            <person name="Zhao Y."/>
        </authorList>
    </citation>
    <scope>NUCLEOTIDE SEQUENCE</scope>
    <source>
        <tissue evidence="1">Mixed with DoveR01_LX</tissue>
    </source>
</reference>
<dbReference type="EMBL" id="GHES01036535">
    <property type="protein sequence ID" value="MPA67094.1"/>
    <property type="molecule type" value="Transcribed_RNA"/>
</dbReference>
<evidence type="ECO:0000313" key="1">
    <source>
        <dbReference type="EMBL" id="MPA67094.1"/>
    </source>
</evidence>
<dbReference type="AlphaFoldDB" id="A0A5B7BEZ7"/>